<reference evidence="1" key="1">
    <citation type="journal article" date="2014" name="Int. J. Syst. Evol. Microbiol.">
        <title>Complete genome sequence of Corynebacterium casei LMG S-19264T (=DSM 44701T), isolated from a smear-ripened cheese.</title>
        <authorList>
            <consortium name="US DOE Joint Genome Institute (JGI-PGF)"/>
            <person name="Walter F."/>
            <person name="Albersmeier A."/>
            <person name="Kalinowski J."/>
            <person name="Ruckert C."/>
        </authorList>
    </citation>
    <scope>NUCLEOTIDE SEQUENCE</scope>
    <source>
        <strain evidence="1">VKM Ac-2007</strain>
    </source>
</reference>
<proteinExistence type="predicted"/>
<evidence type="ECO:0000313" key="1">
    <source>
        <dbReference type="EMBL" id="GLK09009.1"/>
    </source>
</evidence>
<dbReference type="EMBL" id="BSEV01000004">
    <property type="protein sequence ID" value="GLK09009.1"/>
    <property type="molecule type" value="Genomic_DNA"/>
</dbReference>
<dbReference type="SUPFAM" id="SSF54285">
    <property type="entry name" value="MoaD/ThiS"/>
    <property type="match status" value="1"/>
</dbReference>
<organism evidence="1 2">
    <name type="scientific">Streptosporangium carneum</name>
    <dbReference type="NCBI Taxonomy" id="47481"/>
    <lineage>
        <taxon>Bacteria</taxon>
        <taxon>Bacillati</taxon>
        <taxon>Actinomycetota</taxon>
        <taxon>Actinomycetes</taxon>
        <taxon>Streptosporangiales</taxon>
        <taxon>Streptosporangiaceae</taxon>
        <taxon>Streptosporangium</taxon>
    </lineage>
</organism>
<accession>A0A9W6MC39</accession>
<name>A0A9W6MC39_9ACTN</name>
<dbReference type="InterPro" id="IPR016155">
    <property type="entry name" value="Mopterin_synth/thiamin_S_b"/>
</dbReference>
<evidence type="ECO:0000313" key="2">
    <source>
        <dbReference type="Proteomes" id="UP001143474"/>
    </source>
</evidence>
<dbReference type="Gene3D" id="3.10.20.30">
    <property type="match status" value="1"/>
</dbReference>
<sequence>MAKPITLVTFVLPSALGRWAGDMVEIRVFAVADHDGGHPTLGAALDTLCRTHPSIERRIRDDQGRVRRHIGMFVCGENARGLGGLGCALPPGAEVHLMPALTRAR</sequence>
<dbReference type="InterPro" id="IPR012675">
    <property type="entry name" value="Beta-grasp_dom_sf"/>
</dbReference>
<evidence type="ECO:0008006" key="3">
    <source>
        <dbReference type="Google" id="ProtNLM"/>
    </source>
</evidence>
<reference evidence="1" key="2">
    <citation type="submission" date="2023-01" db="EMBL/GenBank/DDBJ databases">
        <authorList>
            <person name="Sun Q."/>
            <person name="Evtushenko L."/>
        </authorList>
    </citation>
    <scope>NUCLEOTIDE SEQUENCE</scope>
    <source>
        <strain evidence="1">VKM Ac-2007</strain>
    </source>
</reference>
<gene>
    <name evidence="1" type="ORF">GCM10017600_24150</name>
</gene>
<keyword evidence="2" id="KW-1185">Reference proteome</keyword>
<comment type="caution">
    <text evidence="1">The sequence shown here is derived from an EMBL/GenBank/DDBJ whole genome shotgun (WGS) entry which is preliminary data.</text>
</comment>
<dbReference type="Proteomes" id="UP001143474">
    <property type="component" value="Unassembled WGS sequence"/>
</dbReference>
<protein>
    <recommendedName>
        <fullName evidence="3">Molybdopterin synthase sulfur carrier subunit</fullName>
    </recommendedName>
</protein>
<dbReference type="RefSeq" id="WP_271217498.1">
    <property type="nucleotide sequence ID" value="NZ_BAAAVD010000004.1"/>
</dbReference>
<dbReference type="AlphaFoldDB" id="A0A9W6MC39"/>